<evidence type="ECO:0000313" key="3">
    <source>
        <dbReference type="EMBL" id="KKS08895.1"/>
    </source>
</evidence>
<keyword evidence="2" id="KW-0472">Membrane</keyword>
<evidence type="ECO:0000256" key="2">
    <source>
        <dbReference type="SAM" id="Phobius"/>
    </source>
</evidence>
<feature type="transmembrane region" description="Helical" evidence="2">
    <location>
        <begin position="252"/>
        <end position="275"/>
    </location>
</feature>
<sequence>MLKRKFLKTISIFLPVFLMLMPVKTLAAKSIFLYGQNAVEVDRIMKIELRISTDGEKVGAVSVDINFPTELVEGLQPEAGGSFCNMWVNQTPNKLTCGVTGNQGFTGDGLIGTLVFRGRLAGYANITLSNISVTFGPNVITGIEQNEMEIAVYGEGQGPTPTPKIIHTPTPLPSLAATPPSSTLSTGATPPSGPGESFGSSQSVEGSTGAQPEDPIKVEEQKPPSEFSISENQIGEGDQALVKDFFSDNQKALIGFFPTIILLALVIHLGIKLYFTEKRRKLELEKLFEDQLGALSSLESKLDLLDQKGEGGRERFVQEFQDAKTQILAEANPAFQNPGVAAPTGQAPAQN</sequence>
<keyword evidence="2" id="KW-0812">Transmembrane</keyword>
<evidence type="ECO:0000313" key="4">
    <source>
        <dbReference type="Proteomes" id="UP000033869"/>
    </source>
</evidence>
<organism evidence="3 4">
    <name type="scientific">candidate division CPR2 bacterium GW2011_GWC1_41_48</name>
    <dbReference type="NCBI Taxonomy" id="1618344"/>
    <lineage>
        <taxon>Bacteria</taxon>
        <taxon>Bacteria division CPR2</taxon>
    </lineage>
</organism>
<feature type="region of interest" description="Disordered" evidence="1">
    <location>
        <begin position="155"/>
        <end position="231"/>
    </location>
</feature>
<comment type="caution">
    <text evidence="3">The sequence shown here is derived from an EMBL/GenBank/DDBJ whole genome shotgun (WGS) entry which is preliminary data.</text>
</comment>
<reference evidence="3 4" key="1">
    <citation type="journal article" date="2015" name="Nature">
        <title>rRNA introns, odd ribosomes, and small enigmatic genomes across a large radiation of phyla.</title>
        <authorList>
            <person name="Brown C.T."/>
            <person name="Hug L.A."/>
            <person name="Thomas B.C."/>
            <person name="Sharon I."/>
            <person name="Castelle C.J."/>
            <person name="Singh A."/>
            <person name="Wilkins M.J."/>
            <person name="Williams K.H."/>
            <person name="Banfield J.F."/>
        </authorList>
    </citation>
    <scope>NUCLEOTIDE SEQUENCE [LARGE SCALE GENOMIC DNA]</scope>
</reference>
<keyword evidence="2" id="KW-1133">Transmembrane helix</keyword>
<feature type="compositionally biased region" description="Low complexity" evidence="1">
    <location>
        <begin position="163"/>
        <end position="203"/>
    </location>
</feature>
<dbReference type="EMBL" id="LCBL01000004">
    <property type="protein sequence ID" value="KKS08895.1"/>
    <property type="molecule type" value="Genomic_DNA"/>
</dbReference>
<proteinExistence type="predicted"/>
<dbReference type="Proteomes" id="UP000033869">
    <property type="component" value="Unassembled WGS sequence"/>
</dbReference>
<evidence type="ECO:0000256" key="1">
    <source>
        <dbReference type="SAM" id="MobiDB-lite"/>
    </source>
</evidence>
<name>A0A0G0W7F0_UNCC2</name>
<protein>
    <recommendedName>
        <fullName evidence="5">Cohesin domain-containing protein</fullName>
    </recommendedName>
</protein>
<feature type="compositionally biased region" description="Basic and acidic residues" evidence="1">
    <location>
        <begin position="214"/>
        <end position="223"/>
    </location>
</feature>
<dbReference type="AlphaFoldDB" id="A0A0G0W7F0"/>
<gene>
    <name evidence="3" type="ORF">UU65_C0004G0106</name>
</gene>
<evidence type="ECO:0008006" key="5">
    <source>
        <dbReference type="Google" id="ProtNLM"/>
    </source>
</evidence>
<accession>A0A0G0W7F0</accession>